<gene>
    <name evidence="3" type="ORF">J4050_00710</name>
</gene>
<evidence type="ECO:0000256" key="1">
    <source>
        <dbReference type="ARBA" id="ARBA00009091"/>
    </source>
</evidence>
<dbReference type="SMART" id="SM00935">
    <property type="entry name" value="OmpH"/>
    <property type="match status" value="1"/>
</dbReference>
<proteinExistence type="inferred from homology"/>
<dbReference type="PANTHER" id="PTHR35089">
    <property type="entry name" value="CHAPERONE PROTEIN SKP"/>
    <property type="match status" value="1"/>
</dbReference>
<keyword evidence="2" id="KW-0732">Signal</keyword>
<dbReference type="InterPro" id="IPR005632">
    <property type="entry name" value="Chaperone_Skp"/>
</dbReference>
<organism evidence="3 4">
    <name type="scientific">Winogradskyella pelagia</name>
    <dbReference type="NCBI Taxonomy" id="2819984"/>
    <lineage>
        <taxon>Bacteria</taxon>
        <taxon>Pseudomonadati</taxon>
        <taxon>Bacteroidota</taxon>
        <taxon>Flavobacteriia</taxon>
        <taxon>Flavobacteriales</taxon>
        <taxon>Flavobacteriaceae</taxon>
        <taxon>Winogradskyella</taxon>
    </lineage>
</organism>
<evidence type="ECO:0000313" key="4">
    <source>
        <dbReference type="Proteomes" id="UP000676776"/>
    </source>
</evidence>
<dbReference type="RefSeq" id="WP_208152021.1">
    <property type="nucleotide sequence ID" value="NZ_JAGEVF010000001.1"/>
</dbReference>
<protein>
    <submittedName>
        <fullName evidence="3">OmpH family outer membrane protein</fullName>
    </submittedName>
</protein>
<comment type="caution">
    <text evidence="3">The sequence shown here is derived from an EMBL/GenBank/DDBJ whole genome shotgun (WGS) entry which is preliminary data.</text>
</comment>
<dbReference type="InterPro" id="IPR024930">
    <property type="entry name" value="Skp_dom_sf"/>
</dbReference>
<evidence type="ECO:0000256" key="2">
    <source>
        <dbReference type="ARBA" id="ARBA00022729"/>
    </source>
</evidence>
<dbReference type="PROSITE" id="PS51257">
    <property type="entry name" value="PROKAR_LIPOPROTEIN"/>
    <property type="match status" value="1"/>
</dbReference>
<evidence type="ECO:0000313" key="3">
    <source>
        <dbReference type="EMBL" id="MBO3115246.1"/>
    </source>
</evidence>
<name>A0ABS3SXN1_9FLAO</name>
<dbReference type="Gene3D" id="3.30.910.20">
    <property type="entry name" value="Skp domain"/>
    <property type="match status" value="1"/>
</dbReference>
<dbReference type="SUPFAM" id="SSF111384">
    <property type="entry name" value="OmpH-like"/>
    <property type="match status" value="1"/>
</dbReference>
<keyword evidence="4" id="KW-1185">Reference proteome</keyword>
<dbReference type="EMBL" id="JAGEVF010000001">
    <property type="protein sequence ID" value="MBO3115246.1"/>
    <property type="molecule type" value="Genomic_DNA"/>
</dbReference>
<dbReference type="Pfam" id="PF03938">
    <property type="entry name" value="OmpH"/>
    <property type="match status" value="1"/>
</dbReference>
<dbReference type="PANTHER" id="PTHR35089:SF1">
    <property type="entry name" value="CHAPERONE PROTEIN SKP"/>
    <property type="match status" value="1"/>
</dbReference>
<sequence length="173" mass="19788">MNRLIFALSIFLMVSSCQQQEKIAFIDNGKVVNEYYKKKNFELKFQAKIDGFNKKADSLQQAIQVEAQLWQSRATKMNQSKAEEEYQALVQKKQMQDFQLSNEEKELQKEGQQNLDTIVKEVKAFVKDYGKSNGYTFIFGANEAGSVMYGAEANDITEAVLEQLNGKAETEKE</sequence>
<dbReference type="Proteomes" id="UP000676776">
    <property type="component" value="Unassembled WGS sequence"/>
</dbReference>
<accession>A0ABS3SXN1</accession>
<comment type="similarity">
    <text evidence="1">Belongs to the Skp family.</text>
</comment>
<reference evidence="3 4" key="1">
    <citation type="submission" date="2021-03" db="EMBL/GenBank/DDBJ databases">
        <title>Winogradskyella sp. nov., isolated from costal sediment.</title>
        <authorList>
            <person name="Gao C."/>
        </authorList>
    </citation>
    <scope>NUCLEOTIDE SEQUENCE [LARGE SCALE GENOMIC DNA]</scope>
    <source>
        <strain evidence="3 4">DF17</strain>
    </source>
</reference>